<comment type="caution">
    <text evidence="1">The sequence shown here is derived from an EMBL/GenBank/DDBJ whole genome shotgun (WGS) entry which is preliminary data.</text>
</comment>
<sequence length="63" mass="6672">MEKKIGWNNLIRIVSLGTFGALLAACSKLIPNNIVSLGLLVVGTVLAFGSSLTGLYLLKKNKV</sequence>
<keyword evidence="2" id="KW-1185">Reference proteome</keyword>
<protein>
    <submittedName>
        <fullName evidence="1">Uncharacterized protein</fullName>
    </submittedName>
</protein>
<evidence type="ECO:0000313" key="2">
    <source>
        <dbReference type="Proteomes" id="UP001202289"/>
    </source>
</evidence>
<dbReference type="EMBL" id="JAMBOP010000009">
    <property type="protein sequence ID" value="MCM3736120.1"/>
    <property type="molecule type" value="Genomic_DNA"/>
</dbReference>
<organism evidence="1 2">
    <name type="scientific">Bacillus cytotoxicus</name>
    <dbReference type="NCBI Taxonomy" id="580165"/>
    <lineage>
        <taxon>Bacteria</taxon>
        <taxon>Bacillati</taxon>
        <taxon>Bacillota</taxon>
        <taxon>Bacilli</taxon>
        <taxon>Bacillales</taxon>
        <taxon>Bacillaceae</taxon>
        <taxon>Bacillus</taxon>
        <taxon>Bacillus cereus group</taxon>
    </lineage>
</organism>
<accession>A0ACC6A5F9</accession>
<name>A0ACC6A5F9_9BACI</name>
<gene>
    <name evidence="1" type="ORF">M3215_09850</name>
</gene>
<dbReference type="Proteomes" id="UP001202289">
    <property type="component" value="Unassembled WGS sequence"/>
</dbReference>
<evidence type="ECO:0000313" key="1">
    <source>
        <dbReference type="EMBL" id="MCM3736120.1"/>
    </source>
</evidence>
<reference evidence="1" key="1">
    <citation type="submission" date="2022-05" db="EMBL/GenBank/DDBJ databases">
        <title>Comparative Genomics of Spacecraft Associated Microbes.</title>
        <authorList>
            <person name="Tran M.T."/>
            <person name="Wright A."/>
            <person name="Seuylemezian A."/>
            <person name="Eisen J."/>
            <person name="Coil D."/>
        </authorList>
    </citation>
    <scope>NUCLEOTIDE SEQUENCE</scope>
    <source>
        <strain evidence="1">FAIRING 10M-2.2</strain>
    </source>
</reference>
<proteinExistence type="predicted"/>